<feature type="compositionally biased region" description="Basic and acidic residues" evidence="1">
    <location>
        <begin position="84"/>
        <end position="94"/>
    </location>
</feature>
<feature type="compositionally biased region" description="Low complexity" evidence="1">
    <location>
        <begin position="57"/>
        <end position="66"/>
    </location>
</feature>
<feature type="region of interest" description="Disordered" evidence="1">
    <location>
        <begin position="1"/>
        <end position="163"/>
    </location>
</feature>
<evidence type="ECO:0000256" key="1">
    <source>
        <dbReference type="SAM" id="MobiDB-lite"/>
    </source>
</evidence>
<evidence type="ECO:0000313" key="2">
    <source>
        <dbReference type="EMBL" id="CAE0492968.1"/>
    </source>
</evidence>
<organism evidence="2">
    <name type="scientific">Dunaliella tertiolecta</name>
    <name type="common">Green alga</name>
    <dbReference type="NCBI Taxonomy" id="3047"/>
    <lineage>
        <taxon>Eukaryota</taxon>
        <taxon>Viridiplantae</taxon>
        <taxon>Chlorophyta</taxon>
        <taxon>core chlorophytes</taxon>
        <taxon>Chlorophyceae</taxon>
        <taxon>CS clade</taxon>
        <taxon>Chlamydomonadales</taxon>
        <taxon>Dunaliellaceae</taxon>
        <taxon>Dunaliella</taxon>
    </lineage>
</organism>
<feature type="compositionally biased region" description="Low complexity" evidence="1">
    <location>
        <begin position="140"/>
        <end position="150"/>
    </location>
</feature>
<dbReference type="AlphaFoldDB" id="A0A7S3VLB3"/>
<feature type="compositionally biased region" description="Basic residues" evidence="1">
    <location>
        <begin position="100"/>
        <end position="113"/>
    </location>
</feature>
<accession>A0A7S3VLB3</accession>
<proteinExistence type="predicted"/>
<sequence>MKRTRRSTGTRQVESKDEDKRDRKRQARGDQEEPRETGATHLWPSLQAGSSALHEPLLQQGLQQQQEHSDRHDQSQQQQQQQHEQQHRRLDASHPGRVQHVPRRRASLTRRRPGAVSAAEPERPSQPQQEHEHQQRHEPQPLQGAAPPQASMLPSTSTFEHASEPIPPMQIHVKWVSATGKTKVTELPLKMVESTNDLTGVHKRLTNRVFAERDLPDFLVSDNYLKFSTCEECLNMPLEVLSTNFKLAAFKDGWQYVVHDSRVSAPETSDNQPKLHVTIIEFDSIAHIIGHLGIRMSMVAYPLITIHKEFLLTTLHQLRTDPNFRGIFAE</sequence>
<dbReference type="EMBL" id="HBIP01013970">
    <property type="protein sequence ID" value="CAE0492968.1"/>
    <property type="molecule type" value="Transcribed_RNA"/>
</dbReference>
<protein>
    <submittedName>
        <fullName evidence="2">Uncharacterized protein</fullName>
    </submittedName>
</protein>
<gene>
    <name evidence="2" type="ORF">DTER00134_LOCUS8041</name>
</gene>
<name>A0A7S3VLB3_DUNTE</name>
<feature type="compositionally biased region" description="Basic and acidic residues" evidence="1">
    <location>
        <begin position="13"/>
        <end position="38"/>
    </location>
</feature>
<feature type="compositionally biased region" description="Basic and acidic residues" evidence="1">
    <location>
        <begin position="129"/>
        <end position="139"/>
    </location>
</feature>
<reference evidence="2" key="1">
    <citation type="submission" date="2021-01" db="EMBL/GenBank/DDBJ databases">
        <authorList>
            <person name="Corre E."/>
            <person name="Pelletier E."/>
            <person name="Niang G."/>
            <person name="Scheremetjew M."/>
            <person name="Finn R."/>
            <person name="Kale V."/>
            <person name="Holt S."/>
            <person name="Cochrane G."/>
            <person name="Meng A."/>
            <person name="Brown T."/>
            <person name="Cohen L."/>
        </authorList>
    </citation>
    <scope>NUCLEOTIDE SEQUENCE</scope>
    <source>
        <strain evidence="2">CCMP1320</strain>
    </source>
</reference>